<name>A0A174RCB2_9FIRM</name>
<evidence type="ECO:0000313" key="11">
    <source>
        <dbReference type="Proteomes" id="UP000095765"/>
    </source>
</evidence>
<organism evidence="10 11">
    <name type="scientific">Anaerotruncus colihominis</name>
    <dbReference type="NCBI Taxonomy" id="169435"/>
    <lineage>
        <taxon>Bacteria</taxon>
        <taxon>Bacillati</taxon>
        <taxon>Bacillota</taxon>
        <taxon>Clostridia</taxon>
        <taxon>Eubacteriales</taxon>
        <taxon>Oscillospiraceae</taxon>
        <taxon>Anaerotruncus</taxon>
    </lineage>
</organism>
<comment type="subcellular location">
    <subcellularLocation>
        <location evidence="8">Cytoplasm</location>
    </subcellularLocation>
</comment>
<comment type="function">
    <text evidence="8">Catalyzes the attachment of tryptophan to tRNA(Trp).</text>
</comment>
<evidence type="ECO:0000256" key="9">
    <source>
        <dbReference type="RuleBase" id="RU363036"/>
    </source>
</evidence>
<feature type="binding site" evidence="8">
    <location>
        <begin position="29"/>
        <end position="30"/>
    </location>
    <ligand>
        <name>ATP</name>
        <dbReference type="ChEBI" id="CHEBI:30616"/>
    </ligand>
</feature>
<reference evidence="10 11" key="1">
    <citation type="submission" date="2015-09" db="EMBL/GenBank/DDBJ databases">
        <authorList>
            <consortium name="Pathogen Informatics"/>
        </authorList>
    </citation>
    <scope>NUCLEOTIDE SEQUENCE [LARGE SCALE GENOMIC DNA]</scope>
    <source>
        <strain evidence="10 11">2789STDY5834939</strain>
    </source>
</reference>
<dbReference type="PRINTS" id="PR01039">
    <property type="entry name" value="TRNASYNTHTRP"/>
</dbReference>
<dbReference type="Pfam" id="PF00579">
    <property type="entry name" value="tRNA-synt_1b"/>
    <property type="match status" value="1"/>
</dbReference>
<dbReference type="EC" id="6.1.1.2" evidence="8"/>
<dbReference type="PROSITE" id="PS00178">
    <property type="entry name" value="AA_TRNA_LIGASE_I"/>
    <property type="match status" value="1"/>
</dbReference>
<dbReference type="HAMAP" id="MF_00140_B">
    <property type="entry name" value="Trp_tRNA_synth_B"/>
    <property type="match status" value="1"/>
</dbReference>
<gene>
    <name evidence="8 10" type="primary">trpS</name>
    <name evidence="10" type="ORF">ERS852551_02037</name>
</gene>
<evidence type="ECO:0000256" key="7">
    <source>
        <dbReference type="ARBA" id="ARBA00049929"/>
    </source>
</evidence>
<dbReference type="PANTHER" id="PTHR43766">
    <property type="entry name" value="TRYPTOPHAN--TRNA LIGASE, MITOCHONDRIAL"/>
    <property type="match status" value="1"/>
</dbReference>
<evidence type="ECO:0000256" key="3">
    <source>
        <dbReference type="ARBA" id="ARBA00022741"/>
    </source>
</evidence>
<keyword evidence="5 8" id="KW-0648">Protein biosynthesis</keyword>
<feature type="binding site" evidence="8">
    <location>
        <begin position="157"/>
        <end position="159"/>
    </location>
    <ligand>
        <name>ATP</name>
        <dbReference type="ChEBI" id="CHEBI:30616"/>
    </ligand>
</feature>
<dbReference type="NCBIfam" id="TIGR00233">
    <property type="entry name" value="trpS"/>
    <property type="match status" value="1"/>
</dbReference>
<comment type="similarity">
    <text evidence="1 8 9">Belongs to the class-I aminoacyl-tRNA synthetase family.</text>
</comment>
<evidence type="ECO:0000256" key="1">
    <source>
        <dbReference type="ARBA" id="ARBA00005594"/>
    </source>
</evidence>
<feature type="short sequence motif" description="'HIGH' region" evidence="8">
    <location>
        <begin position="22"/>
        <end position="30"/>
    </location>
</feature>
<evidence type="ECO:0000256" key="8">
    <source>
        <dbReference type="HAMAP-Rule" id="MF_00140"/>
    </source>
</evidence>
<protein>
    <recommendedName>
        <fullName evidence="8">Tryptophan--tRNA ligase</fullName>
        <ecNumber evidence="8">6.1.1.2</ecNumber>
    </recommendedName>
    <alternativeName>
        <fullName evidence="8">Tryptophanyl-tRNA synthetase</fullName>
        <shortName evidence="8">TrpRS</shortName>
    </alternativeName>
</protein>
<dbReference type="Proteomes" id="UP000095765">
    <property type="component" value="Unassembled WGS sequence"/>
</dbReference>
<evidence type="ECO:0000256" key="2">
    <source>
        <dbReference type="ARBA" id="ARBA00022598"/>
    </source>
</evidence>
<dbReference type="InterPro" id="IPR014729">
    <property type="entry name" value="Rossmann-like_a/b/a_fold"/>
</dbReference>
<evidence type="ECO:0000256" key="4">
    <source>
        <dbReference type="ARBA" id="ARBA00022840"/>
    </source>
</evidence>
<evidence type="ECO:0000256" key="6">
    <source>
        <dbReference type="ARBA" id="ARBA00023146"/>
    </source>
</evidence>
<dbReference type="Gene3D" id="3.40.50.620">
    <property type="entry name" value="HUPs"/>
    <property type="match status" value="1"/>
</dbReference>
<dbReference type="EMBL" id="CZBE01000013">
    <property type="protein sequence ID" value="CUP81397.1"/>
    <property type="molecule type" value="Genomic_DNA"/>
</dbReference>
<dbReference type="FunFam" id="1.10.240.10:FF:000002">
    <property type="entry name" value="Tryptophan--tRNA ligase"/>
    <property type="match status" value="1"/>
</dbReference>
<dbReference type="InterPro" id="IPR002305">
    <property type="entry name" value="aa-tRNA-synth_Ic"/>
</dbReference>
<feature type="short sequence motif" description="'KMSKS' region" evidence="8">
    <location>
        <begin position="205"/>
        <end position="209"/>
    </location>
</feature>
<dbReference type="SUPFAM" id="SSF52374">
    <property type="entry name" value="Nucleotidylyl transferase"/>
    <property type="match status" value="1"/>
</dbReference>
<dbReference type="GO" id="GO:0006436">
    <property type="term" value="P:tryptophanyl-tRNA aminoacylation"/>
    <property type="evidence" value="ECO:0007669"/>
    <property type="project" value="UniProtKB-UniRule"/>
</dbReference>
<comment type="subunit">
    <text evidence="8">Homodimer.</text>
</comment>
<keyword evidence="2 8" id="KW-0436">Ligase</keyword>
<keyword evidence="8" id="KW-0963">Cytoplasm</keyword>
<feature type="binding site" evidence="8">
    <location>
        <begin position="21"/>
        <end position="23"/>
    </location>
    <ligand>
        <name>ATP</name>
        <dbReference type="ChEBI" id="CHEBI:30616"/>
    </ligand>
</feature>
<keyword evidence="6 8" id="KW-0030">Aminoacyl-tRNA synthetase</keyword>
<feature type="binding site" evidence="8">
    <location>
        <position position="145"/>
    </location>
    <ligand>
        <name>L-tryptophan</name>
        <dbReference type="ChEBI" id="CHEBI:57912"/>
    </ligand>
</feature>
<keyword evidence="4 8" id="KW-0067">ATP-binding</keyword>
<dbReference type="AlphaFoldDB" id="A0A174RCB2"/>
<evidence type="ECO:0000313" key="10">
    <source>
        <dbReference type="EMBL" id="CUP81397.1"/>
    </source>
</evidence>
<dbReference type="OrthoDB" id="9801042at2"/>
<keyword evidence="3 8" id="KW-0547">Nucleotide-binding</keyword>
<dbReference type="InterPro" id="IPR050203">
    <property type="entry name" value="Trp-tRNA_synthetase"/>
</dbReference>
<dbReference type="GO" id="GO:0005829">
    <property type="term" value="C:cytosol"/>
    <property type="evidence" value="ECO:0007669"/>
    <property type="project" value="TreeGrafter"/>
</dbReference>
<proteinExistence type="inferred from homology"/>
<dbReference type="InterPro" id="IPR024109">
    <property type="entry name" value="Trp-tRNA-ligase_bac-type"/>
</dbReference>
<sequence length="348" mass="39096">MEENNIQSAPARKKRIFSGIQPTGTFTLGNYLGAVRNWVELQDEYDCVYSIVNMHAMTIRQEPKALRDNTISALALLMACGIDPEKSILFIQSHVRTHAELSWVLSCYTQFGELSRMTQFKDKSAKHPENINAGLFTYPVLMAADILLYQTDLVPVGIDQKQHLELARNIAQRFNGIYGNVFAIPDGYYPKLAAKVMSLSDPTKKMSKSDDNPKAYISILDKPETIVKKFKSAVTDSDAEVAYRQGKDGVNNLMAIYSVATGRDFSAIEAEFAGRGYGDFKLAVGEAVAEMLRPVRERYDQYMQDRAYLEACYTQGAQRALSVSYRTLEKVYKKIGFPADLFPPARRS</sequence>
<dbReference type="Gene3D" id="1.10.240.10">
    <property type="entry name" value="Tyrosyl-Transfer RNA Synthetase"/>
    <property type="match status" value="1"/>
</dbReference>
<dbReference type="PANTHER" id="PTHR43766:SF1">
    <property type="entry name" value="TRYPTOPHAN--TRNA LIGASE, MITOCHONDRIAL"/>
    <property type="match status" value="1"/>
</dbReference>
<dbReference type="CDD" id="cd00806">
    <property type="entry name" value="TrpRS_core"/>
    <property type="match status" value="1"/>
</dbReference>
<feature type="binding site" evidence="8">
    <location>
        <position position="196"/>
    </location>
    <ligand>
        <name>ATP</name>
        <dbReference type="ChEBI" id="CHEBI:30616"/>
    </ligand>
</feature>
<accession>A0A174RCB2</accession>
<dbReference type="InterPro" id="IPR002306">
    <property type="entry name" value="Trp-tRNA-ligase"/>
</dbReference>
<dbReference type="RefSeq" id="WP_055245297.1">
    <property type="nucleotide sequence ID" value="NZ_CABIWA010000002.1"/>
</dbReference>
<evidence type="ECO:0000256" key="5">
    <source>
        <dbReference type="ARBA" id="ARBA00022917"/>
    </source>
</evidence>
<dbReference type="InterPro" id="IPR001412">
    <property type="entry name" value="aa-tRNA-synth_I_CS"/>
</dbReference>
<feature type="binding site" evidence="8">
    <location>
        <begin position="205"/>
        <end position="209"/>
    </location>
    <ligand>
        <name>ATP</name>
        <dbReference type="ChEBI" id="CHEBI:30616"/>
    </ligand>
</feature>
<comment type="catalytic activity">
    <reaction evidence="7 8">
        <text>tRNA(Trp) + L-tryptophan + ATP = L-tryptophyl-tRNA(Trp) + AMP + diphosphate + H(+)</text>
        <dbReference type="Rhea" id="RHEA:24080"/>
        <dbReference type="Rhea" id="RHEA-COMP:9671"/>
        <dbReference type="Rhea" id="RHEA-COMP:9705"/>
        <dbReference type="ChEBI" id="CHEBI:15378"/>
        <dbReference type="ChEBI" id="CHEBI:30616"/>
        <dbReference type="ChEBI" id="CHEBI:33019"/>
        <dbReference type="ChEBI" id="CHEBI:57912"/>
        <dbReference type="ChEBI" id="CHEBI:78442"/>
        <dbReference type="ChEBI" id="CHEBI:78535"/>
        <dbReference type="ChEBI" id="CHEBI:456215"/>
        <dbReference type="EC" id="6.1.1.2"/>
    </reaction>
</comment>
<dbReference type="GO" id="GO:0005524">
    <property type="term" value="F:ATP binding"/>
    <property type="evidence" value="ECO:0007669"/>
    <property type="project" value="UniProtKB-UniRule"/>
</dbReference>
<dbReference type="GO" id="GO:0004830">
    <property type="term" value="F:tryptophan-tRNA ligase activity"/>
    <property type="evidence" value="ECO:0007669"/>
    <property type="project" value="UniProtKB-UniRule"/>
</dbReference>
<dbReference type="FunFam" id="3.40.50.620:FF:000082">
    <property type="entry name" value="MSW1p Mitochondrial tryptophanyl-tRNA synthetase"/>
    <property type="match status" value="1"/>
</dbReference>